<reference evidence="3" key="1">
    <citation type="submission" date="2016-11" db="EMBL/GenBank/DDBJ databases">
        <authorList>
            <person name="Varghese N."/>
            <person name="Submissions S."/>
        </authorList>
    </citation>
    <scope>NUCLEOTIDE SEQUENCE [LARGE SCALE GENOMIC DNA]</scope>
    <source>
        <strain evidence="3">DSM 10124</strain>
    </source>
</reference>
<dbReference type="SUPFAM" id="SSF53448">
    <property type="entry name" value="Nucleotide-diphospho-sugar transferases"/>
    <property type="match status" value="1"/>
</dbReference>
<protein>
    <submittedName>
        <fullName evidence="2">Glycosyl transferase family 2</fullName>
    </submittedName>
</protein>
<dbReference type="InterPro" id="IPR029044">
    <property type="entry name" value="Nucleotide-diphossugar_trans"/>
</dbReference>
<dbReference type="InterPro" id="IPR001173">
    <property type="entry name" value="Glyco_trans_2-like"/>
</dbReference>
<proteinExistence type="predicted"/>
<name>A0A1M5B603_9CLOT</name>
<organism evidence="2 3">
    <name type="scientific">Caloramator proteoclasticus DSM 10124</name>
    <dbReference type="NCBI Taxonomy" id="1121262"/>
    <lineage>
        <taxon>Bacteria</taxon>
        <taxon>Bacillati</taxon>
        <taxon>Bacillota</taxon>
        <taxon>Clostridia</taxon>
        <taxon>Eubacteriales</taxon>
        <taxon>Clostridiaceae</taxon>
        <taxon>Caloramator</taxon>
    </lineage>
</organism>
<dbReference type="AlphaFoldDB" id="A0A1M5B603"/>
<evidence type="ECO:0000259" key="1">
    <source>
        <dbReference type="Pfam" id="PF00535"/>
    </source>
</evidence>
<evidence type="ECO:0000313" key="3">
    <source>
        <dbReference type="Proteomes" id="UP000184423"/>
    </source>
</evidence>
<dbReference type="Proteomes" id="UP000184423">
    <property type="component" value="Unassembled WGS sequence"/>
</dbReference>
<keyword evidence="3" id="KW-1185">Reference proteome</keyword>
<dbReference type="PANTHER" id="PTHR22916">
    <property type="entry name" value="GLYCOSYLTRANSFERASE"/>
    <property type="match status" value="1"/>
</dbReference>
<dbReference type="PANTHER" id="PTHR22916:SF3">
    <property type="entry name" value="UDP-GLCNAC:BETAGAL BETA-1,3-N-ACETYLGLUCOSAMINYLTRANSFERASE-LIKE PROTEIN 1"/>
    <property type="match status" value="1"/>
</dbReference>
<sequence>MKVLTIAIPCYNSASYMERAIESLLVGSDDIEILIINDGSKDNTAIIADEYEKKYPNIIRAIHKENGGHGDAVNTGLKYATGMYYKVLDSDDWFDKKSFIKVLDVLRSMANKPEPIDMLITNYVYEKVSIGKSKSINYKSAMPEERIFTWDDIGDFKISQNILMHSVIYRTEILRNCNLELPKHTFYVDNIFVFKPLPYVKTMYYINVDLYRYFIGREDQSVNEKIMIGRIDQQIKVTKIMIDLYDPTQIESKKLRKYMTQYLTMMMTVSTVLLLKSNTVENLNKKDELWNYLRSKNKNLYEEVNKTLLGKLMQMDTFIGKKIILSGYSLSKKIYVFN</sequence>
<accession>A0A1M5B603</accession>
<feature type="domain" description="Glycosyltransferase 2-like" evidence="1">
    <location>
        <begin position="5"/>
        <end position="107"/>
    </location>
</feature>
<dbReference type="CDD" id="cd00761">
    <property type="entry name" value="Glyco_tranf_GTA_type"/>
    <property type="match status" value="1"/>
</dbReference>
<evidence type="ECO:0000313" key="2">
    <source>
        <dbReference type="EMBL" id="SHF37888.1"/>
    </source>
</evidence>
<dbReference type="Gene3D" id="3.90.550.10">
    <property type="entry name" value="Spore Coat Polysaccharide Biosynthesis Protein SpsA, Chain A"/>
    <property type="match status" value="1"/>
</dbReference>
<dbReference type="RefSeq" id="WP_073249929.1">
    <property type="nucleotide sequence ID" value="NZ_FQVG01000063.1"/>
</dbReference>
<dbReference type="EMBL" id="FQVG01000063">
    <property type="protein sequence ID" value="SHF37888.1"/>
    <property type="molecule type" value="Genomic_DNA"/>
</dbReference>
<gene>
    <name evidence="2" type="ORF">SAMN02746091_02387</name>
</gene>
<dbReference type="GO" id="GO:0016758">
    <property type="term" value="F:hexosyltransferase activity"/>
    <property type="evidence" value="ECO:0007669"/>
    <property type="project" value="UniProtKB-ARBA"/>
</dbReference>
<dbReference type="Pfam" id="PF00535">
    <property type="entry name" value="Glycos_transf_2"/>
    <property type="match status" value="1"/>
</dbReference>
<keyword evidence="2" id="KW-0808">Transferase</keyword>